<dbReference type="InterPro" id="IPR036047">
    <property type="entry name" value="F-box-like_dom_sf"/>
</dbReference>
<comment type="caution">
    <text evidence="2">The sequence shown here is derived from an EMBL/GenBank/DDBJ whole genome shotgun (WGS) entry which is preliminary data.</text>
</comment>
<dbReference type="AlphaFoldDB" id="A0A8H5LLG2"/>
<proteinExistence type="predicted"/>
<accession>A0A8H5LLG2</accession>
<name>A0A8H5LLG2_9AGAR</name>
<dbReference type="Proteomes" id="UP000518752">
    <property type="component" value="Unassembled WGS sequence"/>
</dbReference>
<dbReference type="EMBL" id="JAACJN010000204">
    <property type="protein sequence ID" value="KAF5361567.1"/>
    <property type="molecule type" value="Genomic_DNA"/>
</dbReference>
<dbReference type="InterPro" id="IPR001810">
    <property type="entry name" value="F-box_dom"/>
</dbReference>
<feature type="domain" description="F-box" evidence="1">
    <location>
        <begin position="1"/>
        <end position="44"/>
    </location>
</feature>
<dbReference type="SUPFAM" id="SSF52047">
    <property type="entry name" value="RNI-like"/>
    <property type="match status" value="1"/>
</dbReference>
<evidence type="ECO:0000313" key="2">
    <source>
        <dbReference type="EMBL" id="KAF5361567.1"/>
    </source>
</evidence>
<reference evidence="2 3" key="1">
    <citation type="journal article" date="2020" name="ISME J.">
        <title>Uncovering the hidden diversity of litter-decomposition mechanisms in mushroom-forming fungi.</title>
        <authorList>
            <person name="Floudas D."/>
            <person name="Bentzer J."/>
            <person name="Ahren D."/>
            <person name="Johansson T."/>
            <person name="Persson P."/>
            <person name="Tunlid A."/>
        </authorList>
    </citation>
    <scope>NUCLEOTIDE SEQUENCE [LARGE SCALE GENOMIC DNA]</scope>
    <source>
        <strain evidence="2 3">CBS 406.79</strain>
    </source>
</reference>
<gene>
    <name evidence="2" type="ORF">D9757_014130</name>
</gene>
<keyword evidence="3" id="KW-1185">Reference proteome</keyword>
<evidence type="ECO:0000313" key="3">
    <source>
        <dbReference type="Proteomes" id="UP000518752"/>
    </source>
</evidence>
<sequence length="511" mass="58416">MTIQLPTEIWWRILDYLPSNKVKQLGRVNRAFLEKARQSRYQSLVIYEYDKKTKRRLKKIRSSSLGHYVRSLTLCVQAWPASDLIRWDGQTGDSLSVVDRVRSLFDSHYLPRKTVALKKKRLDRRIELIFEAMTAFEHIQEYELIWEEYDQDCPEEFIPEVKFASSLMTIFLSMLVISPLRGTLTKLSLQIPTHIALDCLAAADFPFLEDLKVFLWKSQCSRAKDWDILTGYLGSENLAKFISGLSSTLQTLSISRLDPSINLDRDFGRVFDLLCRTNFPFLRSFDFCTRSRYLRKGTPSLDRFVRQISHSVRSLKLSHLAYDTSSSSPLHHLDHRSWISNVLSVQGLQTRAFSSLTSLRIKDGSLSAHLADLSALLTSVAHQLVSFFLEDNLLTLKEVETVVCSLSHSSSPLRYLGIEPRDLAPDTFDLLVCAFPGLRELSLSFERFTSSDDDVIPMTEEDVRCMFPNLCLDLGFFCFGLMNTAGATADGIICLRLRSAVSLEIELCLMR</sequence>
<dbReference type="OrthoDB" id="3071584at2759"/>
<dbReference type="InterPro" id="IPR032675">
    <property type="entry name" value="LRR_dom_sf"/>
</dbReference>
<dbReference type="PROSITE" id="PS50181">
    <property type="entry name" value="FBOX"/>
    <property type="match status" value="1"/>
</dbReference>
<dbReference type="SUPFAM" id="SSF81383">
    <property type="entry name" value="F-box domain"/>
    <property type="match status" value="1"/>
</dbReference>
<organism evidence="2 3">
    <name type="scientific">Collybiopsis confluens</name>
    <dbReference type="NCBI Taxonomy" id="2823264"/>
    <lineage>
        <taxon>Eukaryota</taxon>
        <taxon>Fungi</taxon>
        <taxon>Dikarya</taxon>
        <taxon>Basidiomycota</taxon>
        <taxon>Agaricomycotina</taxon>
        <taxon>Agaricomycetes</taxon>
        <taxon>Agaricomycetidae</taxon>
        <taxon>Agaricales</taxon>
        <taxon>Marasmiineae</taxon>
        <taxon>Omphalotaceae</taxon>
        <taxon>Collybiopsis</taxon>
    </lineage>
</organism>
<protein>
    <recommendedName>
        <fullName evidence="1">F-box domain-containing protein</fullName>
    </recommendedName>
</protein>
<evidence type="ECO:0000259" key="1">
    <source>
        <dbReference type="PROSITE" id="PS50181"/>
    </source>
</evidence>
<dbReference type="Gene3D" id="3.80.10.10">
    <property type="entry name" value="Ribonuclease Inhibitor"/>
    <property type="match status" value="1"/>
</dbReference>